<keyword evidence="3" id="KW-1185">Reference proteome</keyword>
<comment type="caution">
    <text evidence="2">The sequence shown here is derived from an EMBL/GenBank/DDBJ whole genome shotgun (WGS) entry which is preliminary data.</text>
</comment>
<feature type="domain" description="Cysteine-rich small" evidence="1">
    <location>
        <begin position="220"/>
        <end position="299"/>
    </location>
</feature>
<dbReference type="InterPro" id="IPR007212">
    <property type="entry name" value="Zf-like"/>
</dbReference>
<dbReference type="InterPro" id="IPR002808">
    <property type="entry name" value="AdoCbi_amidolase"/>
</dbReference>
<dbReference type="Proteomes" id="UP000245657">
    <property type="component" value="Unassembled WGS sequence"/>
</dbReference>
<accession>A0A2V2MXP2</accession>
<dbReference type="Pfam" id="PF04071">
    <property type="entry name" value="zf-like"/>
    <property type="match status" value="1"/>
</dbReference>
<dbReference type="GeneID" id="97548312"/>
<name>A0A2V2MXP2_9EURY</name>
<protein>
    <recommendedName>
        <fullName evidence="1">Cysteine-rich small domain-containing protein</fullName>
    </recommendedName>
</protein>
<dbReference type="RefSeq" id="WP_109969918.1">
    <property type="nucleotide sequence ID" value="NZ_CP176093.1"/>
</dbReference>
<gene>
    <name evidence="2" type="ORF">DK846_15575</name>
</gene>
<dbReference type="EMBL" id="QGMY01000016">
    <property type="protein sequence ID" value="PWR70156.1"/>
    <property type="molecule type" value="Genomic_DNA"/>
</dbReference>
<evidence type="ECO:0000313" key="3">
    <source>
        <dbReference type="Proteomes" id="UP000245657"/>
    </source>
</evidence>
<dbReference type="AlphaFoldDB" id="A0A2V2MXP2"/>
<reference evidence="2 3" key="1">
    <citation type="submission" date="2018-05" db="EMBL/GenBank/DDBJ databases">
        <title>Draft genome of Methanospirillum lacunae Ki8-1.</title>
        <authorList>
            <person name="Dueholm M.S."/>
            <person name="Nielsen P.H."/>
            <person name="Bakmann L.F."/>
            <person name="Otzen D.E."/>
        </authorList>
    </citation>
    <scope>NUCLEOTIDE SEQUENCE [LARGE SCALE GENOMIC DNA]</scope>
    <source>
        <strain evidence="2 3">Ki8-1</strain>
    </source>
</reference>
<evidence type="ECO:0000259" key="1">
    <source>
        <dbReference type="Pfam" id="PF04071"/>
    </source>
</evidence>
<organism evidence="2 3">
    <name type="scientific">Methanospirillum lacunae</name>
    <dbReference type="NCBI Taxonomy" id="668570"/>
    <lineage>
        <taxon>Archaea</taxon>
        <taxon>Methanobacteriati</taxon>
        <taxon>Methanobacteriota</taxon>
        <taxon>Stenosarchaea group</taxon>
        <taxon>Methanomicrobia</taxon>
        <taxon>Methanomicrobiales</taxon>
        <taxon>Methanospirillaceae</taxon>
        <taxon>Methanospirillum</taxon>
    </lineage>
</organism>
<sequence>MRYYLTKDTLIVRGSFRACSTGDNGGIKNVTSLLTQQVQPSNPVEHSLLIRNAAYRNGLSPETTFGLLIPEQSTHHAVFRYDQVTLFITAGVTGQDTGSREIQNAEDSRNMDVTMRMICTINGHLKDKDLLNALITVSKAEMEASPRDESFSGWDRRGFIIGAEHSDPSINNNPENIGEKIFRSSLYGAGYIRKHFLKIPDRSSIASSFHIHTTIGGDRWIEWNKKGCPYYPCHFRGQRCDFCYCPLYPCEDETLGEWTTGSRTSGRVWSCAPCTLNHQPAVVHHLRRNPEASNSELKSILVNYPQK</sequence>
<dbReference type="OrthoDB" id="39225at2157"/>
<proteinExistence type="predicted"/>
<evidence type="ECO:0000313" key="2">
    <source>
        <dbReference type="EMBL" id="PWR70156.1"/>
    </source>
</evidence>
<dbReference type="Pfam" id="PF01955">
    <property type="entry name" value="CbiZ"/>
    <property type="match status" value="1"/>
</dbReference>